<protein>
    <submittedName>
        <fullName evidence="10">Protein kinase domain protein</fullName>
        <ecNumber evidence="10">2.7.11.22</ecNumber>
    </submittedName>
</protein>
<evidence type="ECO:0000256" key="3">
    <source>
        <dbReference type="ARBA" id="ARBA00022679"/>
    </source>
</evidence>
<evidence type="ECO:0000256" key="7">
    <source>
        <dbReference type="PROSITE-ProRule" id="PRU10141"/>
    </source>
</evidence>
<evidence type="ECO:0000313" key="11">
    <source>
        <dbReference type="Proteomes" id="UP000008983"/>
    </source>
</evidence>
<name>G0QKH9_ICHMU</name>
<comment type="similarity">
    <text evidence="8">Belongs to the protein kinase superfamily.</text>
</comment>
<dbReference type="Pfam" id="PF00069">
    <property type="entry name" value="Pkinase"/>
    <property type="match status" value="1"/>
</dbReference>
<dbReference type="PROSITE" id="PS00107">
    <property type="entry name" value="PROTEIN_KINASE_ATP"/>
    <property type="match status" value="1"/>
</dbReference>
<dbReference type="GO" id="GO:0004693">
    <property type="term" value="F:cyclin-dependent protein serine/threonine kinase activity"/>
    <property type="evidence" value="ECO:0007669"/>
    <property type="project" value="UniProtKB-EC"/>
</dbReference>
<dbReference type="GO" id="GO:0005524">
    <property type="term" value="F:ATP binding"/>
    <property type="evidence" value="ECO:0007669"/>
    <property type="project" value="UniProtKB-UniRule"/>
</dbReference>
<dbReference type="PROSITE" id="PS50011">
    <property type="entry name" value="PROTEIN_KINASE_DOM"/>
    <property type="match status" value="1"/>
</dbReference>
<keyword evidence="4 7" id="KW-0547">Nucleotide-binding</keyword>
<dbReference type="InterPro" id="IPR008271">
    <property type="entry name" value="Ser/Thr_kinase_AS"/>
</dbReference>
<dbReference type="OrthoDB" id="10252354at2759"/>
<dbReference type="FunFam" id="3.30.200.20:FF:000042">
    <property type="entry name" value="Aurora kinase A"/>
    <property type="match status" value="1"/>
</dbReference>
<dbReference type="InParanoid" id="G0QKH9"/>
<evidence type="ECO:0000313" key="10">
    <source>
        <dbReference type="EMBL" id="EGR34275.1"/>
    </source>
</evidence>
<dbReference type="STRING" id="857967.G0QKH9"/>
<dbReference type="EC" id="2.7.11.22" evidence="10"/>
<comment type="subunit">
    <text evidence="1">Monomer.</text>
</comment>
<evidence type="ECO:0000259" key="9">
    <source>
        <dbReference type="PROSITE" id="PS50011"/>
    </source>
</evidence>
<dbReference type="EMBL" id="GL983164">
    <property type="protein sequence ID" value="EGR34275.1"/>
    <property type="molecule type" value="Genomic_DNA"/>
</dbReference>
<feature type="domain" description="Protein kinase" evidence="9">
    <location>
        <begin position="106"/>
        <end position="365"/>
    </location>
</feature>
<gene>
    <name evidence="10" type="ORF">IMG5_018130</name>
</gene>
<proteinExistence type="inferred from homology"/>
<keyword evidence="5 10" id="KW-0418">Kinase</keyword>
<dbReference type="AlphaFoldDB" id="G0QKH9"/>
<organism evidence="10 11">
    <name type="scientific">Ichthyophthirius multifiliis</name>
    <name type="common">White spot disease agent</name>
    <name type="synonym">Ich</name>
    <dbReference type="NCBI Taxonomy" id="5932"/>
    <lineage>
        <taxon>Eukaryota</taxon>
        <taxon>Sar</taxon>
        <taxon>Alveolata</taxon>
        <taxon>Ciliophora</taxon>
        <taxon>Intramacronucleata</taxon>
        <taxon>Oligohymenophorea</taxon>
        <taxon>Hymenostomatida</taxon>
        <taxon>Ophryoglenina</taxon>
        <taxon>Ichthyophthirius</taxon>
    </lineage>
</organism>
<dbReference type="InterPro" id="IPR017441">
    <property type="entry name" value="Protein_kinase_ATP_BS"/>
</dbReference>
<evidence type="ECO:0000256" key="5">
    <source>
        <dbReference type="ARBA" id="ARBA00022777"/>
    </source>
</evidence>
<evidence type="ECO:0000256" key="6">
    <source>
        <dbReference type="ARBA" id="ARBA00022840"/>
    </source>
</evidence>
<dbReference type="FunFam" id="1.10.510.10:FF:000571">
    <property type="entry name" value="Maternal embryonic leucine zipper kinase"/>
    <property type="match status" value="1"/>
</dbReference>
<evidence type="ECO:0000256" key="2">
    <source>
        <dbReference type="ARBA" id="ARBA00022527"/>
    </source>
</evidence>
<feature type="binding site" evidence="7">
    <location>
        <position position="135"/>
    </location>
    <ligand>
        <name>ATP</name>
        <dbReference type="ChEBI" id="CHEBI:30616"/>
    </ligand>
</feature>
<dbReference type="InterPro" id="IPR011009">
    <property type="entry name" value="Kinase-like_dom_sf"/>
</dbReference>
<dbReference type="PROSITE" id="PS00108">
    <property type="entry name" value="PROTEIN_KINASE_ST"/>
    <property type="match status" value="1"/>
</dbReference>
<evidence type="ECO:0000256" key="1">
    <source>
        <dbReference type="ARBA" id="ARBA00011245"/>
    </source>
</evidence>
<keyword evidence="3 10" id="KW-0808">Transferase</keyword>
<dbReference type="PANTHER" id="PTHR24345">
    <property type="entry name" value="SERINE/THREONINE-PROTEIN KINASE PLK"/>
    <property type="match status" value="1"/>
</dbReference>
<evidence type="ECO:0000256" key="4">
    <source>
        <dbReference type="ARBA" id="ARBA00022741"/>
    </source>
</evidence>
<sequence>MIEQNKQNKCKQSFIILKKRRIKLVKNGDPAQIINCLIKQHINFDQLENIIIENMQLSKDFQGQIRVFKVGGIEILNEDVQYIKNNDILYVSEGQEFDESSNFAIYKIIRVLGEGGFGKVYKAKNRITKQCVAIKMIEWQKIKNAKETEMIFKELVALKNLNHNNIVKVYNCFTLHKTMSVALILEYLDGGDLRSYLDDSKIIKEDEAQKLFYQLHSAIYYCHREGIIHRDLKLENIMFNDQNHKIIKVVDFGISGKQSLINIDYTEAGTVRYLAPEVIKSHAPAHPSIDVWALGCILFWILTGNSPFNQKQKEAIQENIVKGKWEFQNSDKKRLTKSVQDLIKKCLLLIKIKELQCRKYKIIYG</sequence>
<dbReference type="InterPro" id="IPR000719">
    <property type="entry name" value="Prot_kinase_dom"/>
</dbReference>
<evidence type="ECO:0000256" key="8">
    <source>
        <dbReference type="RuleBase" id="RU000304"/>
    </source>
</evidence>
<keyword evidence="11" id="KW-1185">Reference proteome</keyword>
<dbReference type="OMA" id="CIIIMEY"/>
<dbReference type="SMART" id="SM00220">
    <property type="entry name" value="S_TKc"/>
    <property type="match status" value="1"/>
</dbReference>
<dbReference type="SUPFAM" id="SSF56112">
    <property type="entry name" value="Protein kinase-like (PK-like)"/>
    <property type="match status" value="1"/>
</dbReference>
<dbReference type="RefSeq" id="XP_004039579.1">
    <property type="nucleotide sequence ID" value="XM_004039531.1"/>
</dbReference>
<reference evidence="10 11" key="1">
    <citation type="submission" date="2011-07" db="EMBL/GenBank/DDBJ databases">
        <authorList>
            <person name="Coyne R."/>
            <person name="Brami D."/>
            <person name="Johnson J."/>
            <person name="Hostetler J."/>
            <person name="Hannick L."/>
            <person name="Clark T."/>
            <person name="Cassidy-Hanley D."/>
            <person name="Inman J."/>
        </authorList>
    </citation>
    <scope>NUCLEOTIDE SEQUENCE [LARGE SCALE GENOMIC DNA]</scope>
    <source>
        <strain evidence="10 11">G5</strain>
    </source>
</reference>
<dbReference type="GO" id="GO:0005634">
    <property type="term" value="C:nucleus"/>
    <property type="evidence" value="ECO:0007669"/>
    <property type="project" value="TreeGrafter"/>
</dbReference>
<accession>G0QKH9</accession>
<dbReference type="GeneID" id="14910467"/>
<dbReference type="eggNOG" id="KOG0586">
    <property type="taxonomic scope" value="Eukaryota"/>
</dbReference>
<dbReference type="Proteomes" id="UP000008983">
    <property type="component" value="Unassembled WGS sequence"/>
</dbReference>
<dbReference type="PANTHER" id="PTHR24345:SF91">
    <property type="entry name" value="SERINE_THREONINE-PROTEIN KINASE PLK4"/>
    <property type="match status" value="1"/>
</dbReference>
<keyword evidence="6 7" id="KW-0067">ATP-binding</keyword>
<keyword evidence="2 8" id="KW-0723">Serine/threonine-protein kinase</keyword>
<dbReference type="Gene3D" id="1.10.510.10">
    <property type="entry name" value="Transferase(Phosphotransferase) domain 1"/>
    <property type="match status" value="1"/>
</dbReference>